<reference evidence="1 2" key="1">
    <citation type="journal article" date="2011" name="J. Bacteriol.">
        <title>Genome sequence of Helicobacter bizzozeronii strain CIII-1, an isolate from human gastric mucosa.</title>
        <authorList>
            <person name="Schott T."/>
            <person name="Rossi M."/>
            <person name="Hanninen M.L."/>
        </authorList>
    </citation>
    <scope>NUCLEOTIDE SEQUENCE [LARGE SCALE GENOMIC DNA]</scope>
    <source>
        <strain evidence="1 2">CIII-1</strain>
    </source>
</reference>
<dbReference type="AlphaFoldDB" id="F8KSR4"/>
<dbReference type="RefSeq" id="WP_013890303.1">
    <property type="nucleotide sequence ID" value="NC_015674.1"/>
</dbReference>
<protein>
    <submittedName>
        <fullName evidence="1">Membrane-associated lipoprotein precurser</fullName>
    </submittedName>
</protein>
<keyword evidence="1" id="KW-0449">Lipoprotein</keyword>
<organism evidence="1 2">
    <name type="scientific">Helicobacter bizzozeronii (strain CIII-1)</name>
    <dbReference type="NCBI Taxonomy" id="1002804"/>
    <lineage>
        <taxon>Bacteria</taxon>
        <taxon>Pseudomonadati</taxon>
        <taxon>Campylobacterota</taxon>
        <taxon>Epsilonproteobacteria</taxon>
        <taxon>Campylobacterales</taxon>
        <taxon>Helicobacteraceae</taxon>
        <taxon>Helicobacter</taxon>
    </lineage>
</organism>
<evidence type="ECO:0000313" key="1">
    <source>
        <dbReference type="EMBL" id="CCB79847.1"/>
    </source>
</evidence>
<dbReference type="eggNOG" id="COG3291">
    <property type="taxonomic scope" value="Bacteria"/>
</dbReference>
<gene>
    <name evidence="1" type="ordered locus">HBZC1_08610</name>
</gene>
<dbReference type="InterPro" id="IPR005046">
    <property type="entry name" value="DUF285"/>
</dbReference>
<sequence>MSIRYYFSLVSSGLKCLGLLVGGVSFLSGTPTIFTPKDKASLQALLQNPHISLQQIDTRHIKDMSYLFCLQEPLHKKGICTAYREDFRGIGKWDVSHVENMEGMFMNQVHFNEPLRHWNTTRVKNFSYMFANATSFNQPINNWNTSSGVDFSYMFANATSFNQPINNWNTSSGVDFSYMFYHAKSFNQPLSKWNHQKRTGKPPQNFSYMFANAKSFKQDLSQWQDLDRADTQGIFLGTPIQGALKQKNALKTNPPATTPPNVLKFLHYPQNKQELIALLQDSSVPLASIDTGLIEDMSYLFCDKESIYARIKQLPIKSGDLWETKDKEYAQILDFYNKCHAMGERADLDGIETWDVSHVKNMEGIFMGREVDVSLSNWDTSSVENMKAMFALATFNQPLNDWEVQSAQDTSFMFYGCKHFQQDLNDWNVENVKNMSYMFSLTYDFNGDITKWNLANAQNLQGMFKYASAFNQPIGSWDVSHVSNMSYLFYGAFLFNQPLNNWNTSHVRDMKKMFFYAKSFNYPLNHWDTSGVMSMYKMFAYAESFNQDLSAWDLRKADVRCMFFHAKAMKSTPLFLSKSFFKSAGSCT</sequence>
<name>F8KSR4_HELBC</name>
<dbReference type="EMBL" id="FR871757">
    <property type="protein sequence ID" value="CCB79847.1"/>
    <property type="molecule type" value="Genomic_DNA"/>
</dbReference>
<dbReference type="STRING" id="1002804.HBZC1_08610"/>
<dbReference type="KEGG" id="hbi:HBZC1_08610"/>
<keyword evidence="2" id="KW-1185">Reference proteome</keyword>
<proteinExistence type="predicted"/>
<dbReference type="InterPro" id="IPR011889">
    <property type="entry name" value="Liste_lipo_26"/>
</dbReference>
<evidence type="ECO:0000313" key="2">
    <source>
        <dbReference type="Proteomes" id="UP000008387"/>
    </source>
</evidence>
<accession>F8KSR4</accession>
<dbReference type="HOGENOM" id="CLU_025777_5_0_7"/>
<dbReference type="Proteomes" id="UP000008387">
    <property type="component" value="Chromosome"/>
</dbReference>
<dbReference type="Pfam" id="PF03382">
    <property type="entry name" value="DUF285"/>
    <property type="match status" value="3"/>
</dbReference>
<dbReference type="NCBIfam" id="TIGR02167">
    <property type="entry name" value="Liste_lipo_26"/>
    <property type="match status" value="2"/>
</dbReference>